<dbReference type="AlphaFoldDB" id="A0A4R5DUY6"/>
<evidence type="ECO:0000313" key="2">
    <source>
        <dbReference type="Proteomes" id="UP000294850"/>
    </source>
</evidence>
<sequence>MKLVTRNNLENWADTTFSKATLPYLISRLVRATTPASTKANLPSGSASYIGGWDGIVNCETETAYVPQGITLWEFGTSSDCKGKADDDYDKRKTNPIGFTPSDSVFIFVTPRLWTKKDEWIAAKKAEKHWRDVIVYDSVDLEQWLDNALSVSRWLASQDGVGTYPFDGIMTADEFWEEWSMGPKGLLLSPECVVAGREYEKDLLLTALQGDPTIKGIKASTKIEAIAFIIASAKLFPTEEFDRFFSKALVVDTEGNFRGIVRNNITSTLNLIPRFDEAQPLYLAVSKGNHVLVPLGADDDFNQEIITLPTIDRDGQINALINSGISKEDAEKFSRESARNITILKKLLGFPHYKAKWIEKENIREIIPALILGRWNEIFDGDIELIEKLSEQKYSDYLVSLNKWKNFEESPIIQIGETWRLTSPLDLWTALSSQLSSKDFQNIKECYALAFENGNPIIEPADKNSFAAYFNKKNKYSNWSREGLTQSLILVGRLNEVKIPNLDNPQNWVDKIIFNLLNNASGEMWISVDHELPLISEASPESFLKAVKNSLAKEQPEIMDMFKEEDGFLHKTSHHTGLLWALENLAWLPEYLRDASLVLLKLSRLDPGGGLSNRPLNSITEIFKPWYFQTLASYDERMEILKYITEKEKESGWTLLIRMLPDHHGIAHPTHKMRWRMFDKNTNLTYTYQEIWNTHSAVIEMLINLFDNDEEKISQLINETTNLLPKDRKRVLDWADEVYPNIKQEKFSTWETIRGILNHHRSHPDTDWALPESELVRLENLYNKLQPTDSIHKYIWLFNEHWPEFPEGFIYEPNESEKRYEHQQKRIDEARKKAVTIFLQELGLNATVELRKQVKEFWLLGGALADLIKNQEDVLTVCECLYDEKKLIGFAHNFIYRKSNIESFDWIKSLFKELQGKKYSDKALSNVLIPLNQNQELWSFVASLNEEIQNEYWQNINPHFYHITDDEKVIGIEMLLKHKRFFSAIDIASHFTNVIPSNLLSEILKKAGKEEASETPRFRGYEIEKIFEELDKRTDIEKSTLIHLEWLYLPILDSYGTKRNPKTLEEELANNPDFFIEVLKWIYIPKDKTLLEKEREGISDETIQNRAKQAYHLLHSWKKIPGMKEDNSIDEGVLKDWIINARTLAESASRLNVADSEIGKVLAEYPENIEEWPQEKIFQIIEEINTDSLKSGYSSAMFNKRGSSTRGAFDGGDIERRKAAYFEKLSNDFKNKYPNVAEVFKRMQQGYLADAKRMDEEAERNKLEY</sequence>
<dbReference type="RefSeq" id="WP_131957684.1">
    <property type="nucleotide sequence ID" value="NZ_SMFL01000003.1"/>
</dbReference>
<dbReference type="OrthoDB" id="9796370at2"/>
<proteinExistence type="predicted"/>
<accession>A0A4R5DUY6</accession>
<name>A0A4R5DUY6_9BACT</name>
<dbReference type="EMBL" id="SMFL01000003">
    <property type="protein sequence ID" value="TDE16150.1"/>
    <property type="molecule type" value="Genomic_DNA"/>
</dbReference>
<dbReference type="Proteomes" id="UP000294850">
    <property type="component" value="Unassembled WGS sequence"/>
</dbReference>
<evidence type="ECO:0000313" key="1">
    <source>
        <dbReference type="EMBL" id="TDE16150.1"/>
    </source>
</evidence>
<keyword evidence="2" id="KW-1185">Reference proteome</keyword>
<organism evidence="1 2">
    <name type="scientific">Dyadobacter psychrotolerans</name>
    <dbReference type="NCBI Taxonomy" id="2541721"/>
    <lineage>
        <taxon>Bacteria</taxon>
        <taxon>Pseudomonadati</taxon>
        <taxon>Bacteroidota</taxon>
        <taxon>Cytophagia</taxon>
        <taxon>Cytophagales</taxon>
        <taxon>Spirosomataceae</taxon>
        <taxon>Dyadobacter</taxon>
    </lineage>
</organism>
<gene>
    <name evidence="1" type="ORF">E0F88_07805</name>
</gene>
<comment type="caution">
    <text evidence="1">The sequence shown here is derived from an EMBL/GenBank/DDBJ whole genome shotgun (WGS) entry which is preliminary data.</text>
</comment>
<protein>
    <submittedName>
        <fullName evidence="1">Uncharacterized protein</fullName>
    </submittedName>
</protein>
<reference evidence="1 2" key="1">
    <citation type="submission" date="2019-03" db="EMBL/GenBank/DDBJ databases">
        <title>Dyadobacter AR-3-6 sp. nov., isolated from arctic soil.</title>
        <authorList>
            <person name="Chaudhary D.K."/>
        </authorList>
    </citation>
    <scope>NUCLEOTIDE SEQUENCE [LARGE SCALE GENOMIC DNA]</scope>
    <source>
        <strain evidence="1 2">AR-3-6</strain>
    </source>
</reference>